<comment type="function">
    <text evidence="1">Alpha-L-fucosidase is responsible for hydrolyzing the alpha-1,6-linked fucose joined to the reducing-end N-acetylglucosamine of the carbohydrate moieties of glycoproteins.</text>
</comment>
<accession>A0A4R7Q653</accession>
<evidence type="ECO:0000256" key="2">
    <source>
        <dbReference type="ARBA" id="ARBA00007951"/>
    </source>
</evidence>
<feature type="signal peptide" evidence="7">
    <location>
        <begin position="1"/>
        <end position="22"/>
    </location>
</feature>
<dbReference type="InterPro" id="IPR057739">
    <property type="entry name" value="Glyco_hydro_29_N"/>
</dbReference>
<dbReference type="SUPFAM" id="SSF51445">
    <property type="entry name" value="(Trans)glycosidases"/>
    <property type="match status" value="1"/>
</dbReference>
<dbReference type="PANTHER" id="PTHR10030:SF37">
    <property type="entry name" value="ALPHA-L-FUCOSIDASE-RELATED"/>
    <property type="match status" value="1"/>
</dbReference>
<evidence type="ECO:0000259" key="9">
    <source>
        <dbReference type="Pfam" id="PF16757"/>
    </source>
</evidence>
<feature type="domain" description="Glycoside hydrolase family 29 N-terminal" evidence="8">
    <location>
        <begin position="25"/>
        <end position="398"/>
    </location>
</feature>
<keyword evidence="11" id="KW-1185">Reference proteome</keyword>
<dbReference type="InterPro" id="IPR013780">
    <property type="entry name" value="Glyco_hydro_b"/>
</dbReference>
<keyword evidence="6" id="KW-0326">Glycosidase</keyword>
<keyword evidence="4 7" id="KW-0732">Signal</keyword>
<evidence type="ECO:0000256" key="1">
    <source>
        <dbReference type="ARBA" id="ARBA00004071"/>
    </source>
</evidence>
<comment type="similarity">
    <text evidence="2">Belongs to the glycosyl hydrolase 29 family.</text>
</comment>
<evidence type="ECO:0000256" key="5">
    <source>
        <dbReference type="ARBA" id="ARBA00022801"/>
    </source>
</evidence>
<dbReference type="GO" id="GO:0004560">
    <property type="term" value="F:alpha-L-fucosidase activity"/>
    <property type="evidence" value="ECO:0007669"/>
    <property type="project" value="InterPro"/>
</dbReference>
<dbReference type="EC" id="3.2.1.51" evidence="3"/>
<dbReference type="Proteomes" id="UP000294689">
    <property type="component" value="Unassembled WGS sequence"/>
</dbReference>
<dbReference type="GO" id="GO:0016139">
    <property type="term" value="P:glycoside catabolic process"/>
    <property type="evidence" value="ECO:0007669"/>
    <property type="project" value="TreeGrafter"/>
</dbReference>
<proteinExistence type="inferred from homology"/>
<dbReference type="Pfam" id="PF01120">
    <property type="entry name" value="Alpha_L_fucos"/>
    <property type="match status" value="1"/>
</dbReference>
<evidence type="ECO:0000256" key="4">
    <source>
        <dbReference type="ARBA" id="ARBA00022729"/>
    </source>
</evidence>
<dbReference type="RefSeq" id="WP_133756550.1">
    <property type="nucleotide sequence ID" value="NZ_SOBW01000007.1"/>
</dbReference>
<dbReference type="InterPro" id="IPR000933">
    <property type="entry name" value="Glyco_hydro_29"/>
</dbReference>
<dbReference type="GO" id="GO:0006004">
    <property type="term" value="P:fucose metabolic process"/>
    <property type="evidence" value="ECO:0007669"/>
    <property type="project" value="InterPro"/>
</dbReference>
<dbReference type="InterPro" id="IPR016286">
    <property type="entry name" value="FUC_metazoa-typ"/>
</dbReference>
<evidence type="ECO:0000256" key="3">
    <source>
        <dbReference type="ARBA" id="ARBA00012662"/>
    </source>
</evidence>
<dbReference type="Gene3D" id="2.60.40.1180">
    <property type="entry name" value="Golgi alpha-mannosidase II"/>
    <property type="match status" value="1"/>
</dbReference>
<dbReference type="GO" id="GO:0005764">
    <property type="term" value="C:lysosome"/>
    <property type="evidence" value="ECO:0007669"/>
    <property type="project" value="TreeGrafter"/>
</dbReference>
<protein>
    <recommendedName>
        <fullName evidence="3">alpha-L-fucosidase</fullName>
        <ecNumber evidence="3">3.2.1.51</ecNumber>
    </recommendedName>
</protein>
<evidence type="ECO:0000256" key="7">
    <source>
        <dbReference type="SAM" id="SignalP"/>
    </source>
</evidence>
<evidence type="ECO:0000256" key="6">
    <source>
        <dbReference type="ARBA" id="ARBA00023295"/>
    </source>
</evidence>
<keyword evidence="5" id="KW-0378">Hydrolase</keyword>
<dbReference type="PIRSF" id="PIRSF001092">
    <property type="entry name" value="Alpha-L-fucosidase"/>
    <property type="match status" value="1"/>
</dbReference>
<evidence type="ECO:0000313" key="10">
    <source>
        <dbReference type="EMBL" id="TDU43057.1"/>
    </source>
</evidence>
<dbReference type="InterPro" id="IPR017853">
    <property type="entry name" value="GH"/>
</dbReference>
<organism evidence="10 11">
    <name type="scientific">Gelidibacter sediminis</name>
    <dbReference type="NCBI Taxonomy" id="1608710"/>
    <lineage>
        <taxon>Bacteria</taxon>
        <taxon>Pseudomonadati</taxon>
        <taxon>Bacteroidota</taxon>
        <taxon>Flavobacteriia</taxon>
        <taxon>Flavobacteriales</taxon>
        <taxon>Flavobacteriaceae</taxon>
        <taxon>Gelidibacter</taxon>
    </lineage>
</organism>
<dbReference type="EMBL" id="SOBW01000007">
    <property type="protein sequence ID" value="TDU43057.1"/>
    <property type="molecule type" value="Genomic_DNA"/>
</dbReference>
<feature type="domain" description="Alpha-L-fucosidase C-terminal" evidence="9">
    <location>
        <begin position="455"/>
        <end position="528"/>
    </location>
</feature>
<dbReference type="Gene3D" id="3.20.20.80">
    <property type="entry name" value="Glycosidases"/>
    <property type="match status" value="1"/>
</dbReference>
<evidence type="ECO:0000313" key="11">
    <source>
        <dbReference type="Proteomes" id="UP000294689"/>
    </source>
</evidence>
<evidence type="ECO:0000259" key="8">
    <source>
        <dbReference type="Pfam" id="PF01120"/>
    </source>
</evidence>
<reference evidence="10 11" key="1">
    <citation type="submission" date="2019-03" db="EMBL/GenBank/DDBJ databases">
        <title>Genomic Encyclopedia of Archaeal and Bacterial Type Strains, Phase II (KMG-II): from individual species to whole genera.</title>
        <authorList>
            <person name="Goeker M."/>
        </authorList>
    </citation>
    <scope>NUCLEOTIDE SEQUENCE [LARGE SCALE GENOMIC DNA]</scope>
    <source>
        <strain evidence="10 11">DSM 28135</strain>
    </source>
</reference>
<dbReference type="AlphaFoldDB" id="A0A4R7Q653"/>
<dbReference type="InterPro" id="IPR031919">
    <property type="entry name" value="Fucosidase_C"/>
</dbReference>
<dbReference type="SMART" id="SM00812">
    <property type="entry name" value="Alpha_L_fucos"/>
    <property type="match status" value="1"/>
</dbReference>
<dbReference type="OrthoDB" id="1095333at2"/>
<sequence>MQYYKYILSLVLVAFLSVPTFAQDNDLSWEELSATYEFPAWYTEARFGIWVHWGAQTEPMQGGGWYARHMYMEDVKHEKWGRNAYAFHNKTYGHPSEIGYKDVLNEWKADKLNTDALVSYFKSVGAKYFVALANHHDHFDNFNSTYHPWNSVNLGPKRDIIREFEQSSKKYNMRFGVSSHDDRFLGWWEPAFGADTSGPYKGVPYDGHMTIEDGKGKWWEGLDPADLYGLPPAKRTPEYIEGVKKNWKLRHTELVTKYDLDYLWFDGYNFPYGDYGKAVSTTYFNKKRQSNGKIDAVLAGKFSSEPTTVKDIERGGASEILAYPWQGITTLRTWFYKEDEGGLDYRHSARTVIETLADYNSKNGNLVLNVELLRDGTIPTTQKLILDEVGAWIHLNSEAVYASKPWKVYGDNLDSYLKVLENSAIGEADLEALKKQKSEEHFNERTLASPAYGKDEVRYTTNGDVLYMFVLNPAEGQIELPTLGLKSKQKPGKITTIEMIGSDQKIEYKQDNTKLVLTVPANRPNNLTTVFRIKGVL</sequence>
<gene>
    <name evidence="10" type="ORF">BXY82_0462</name>
</gene>
<name>A0A4R7Q653_9FLAO</name>
<comment type="caution">
    <text evidence="10">The sequence shown here is derived from an EMBL/GenBank/DDBJ whole genome shotgun (WGS) entry which is preliminary data.</text>
</comment>
<dbReference type="Pfam" id="PF16757">
    <property type="entry name" value="Fucosidase_C"/>
    <property type="match status" value="1"/>
</dbReference>
<dbReference type="PANTHER" id="PTHR10030">
    <property type="entry name" value="ALPHA-L-FUCOSIDASE"/>
    <property type="match status" value="1"/>
</dbReference>
<feature type="chain" id="PRO_5020346569" description="alpha-L-fucosidase" evidence="7">
    <location>
        <begin position="23"/>
        <end position="537"/>
    </location>
</feature>